<evidence type="ECO:0000313" key="3">
    <source>
        <dbReference type="EMBL" id="GAA5195386.1"/>
    </source>
</evidence>
<evidence type="ECO:0000256" key="1">
    <source>
        <dbReference type="SAM" id="MobiDB-lite"/>
    </source>
</evidence>
<feature type="region of interest" description="Disordered" evidence="1">
    <location>
        <begin position="1"/>
        <end position="25"/>
    </location>
</feature>
<dbReference type="InterPro" id="IPR021139">
    <property type="entry name" value="NYN"/>
</dbReference>
<accession>A0ABP9SI65</accession>
<name>A0ABP9SI65_9MICC</name>
<evidence type="ECO:0000313" key="4">
    <source>
        <dbReference type="Proteomes" id="UP001500200"/>
    </source>
</evidence>
<dbReference type="Proteomes" id="UP001500200">
    <property type="component" value="Unassembled WGS sequence"/>
</dbReference>
<protein>
    <submittedName>
        <fullName evidence="3">NYN domain-containing protein</fullName>
    </submittedName>
</protein>
<gene>
    <name evidence="3" type="ORF">GCM10023346_25190</name>
</gene>
<proteinExistence type="predicted"/>
<feature type="compositionally biased region" description="Basic and acidic residues" evidence="1">
    <location>
        <begin position="7"/>
        <end position="25"/>
    </location>
</feature>
<comment type="caution">
    <text evidence="3">The sequence shown here is derived from an EMBL/GenBank/DDBJ whole genome shotgun (WGS) entry which is preliminary data.</text>
</comment>
<feature type="domain" description="NYN" evidence="2">
    <location>
        <begin position="43"/>
        <end position="182"/>
    </location>
</feature>
<reference evidence="4" key="1">
    <citation type="journal article" date="2019" name="Int. J. Syst. Evol. Microbiol.">
        <title>The Global Catalogue of Microorganisms (GCM) 10K type strain sequencing project: providing services to taxonomists for standard genome sequencing and annotation.</title>
        <authorList>
            <consortium name="The Broad Institute Genomics Platform"/>
            <consortium name="The Broad Institute Genome Sequencing Center for Infectious Disease"/>
            <person name="Wu L."/>
            <person name="Ma J."/>
        </authorList>
    </citation>
    <scope>NUCLEOTIDE SEQUENCE [LARGE SCALE GENOMIC DNA]</scope>
    <source>
        <strain evidence="4">JCM 18514</strain>
    </source>
</reference>
<dbReference type="Pfam" id="PF01936">
    <property type="entry name" value="NYN"/>
    <property type="match status" value="1"/>
</dbReference>
<dbReference type="Gene3D" id="3.40.50.1010">
    <property type="entry name" value="5'-nuclease"/>
    <property type="match status" value="1"/>
</dbReference>
<dbReference type="CDD" id="cd18722">
    <property type="entry name" value="PIN_NicB-like"/>
    <property type="match status" value="1"/>
</dbReference>
<organism evidence="3 4">
    <name type="scientific">Arthrobacter gyeryongensis</name>
    <dbReference type="NCBI Taxonomy" id="1650592"/>
    <lineage>
        <taxon>Bacteria</taxon>
        <taxon>Bacillati</taxon>
        <taxon>Actinomycetota</taxon>
        <taxon>Actinomycetes</taxon>
        <taxon>Micrococcales</taxon>
        <taxon>Micrococcaceae</taxon>
        <taxon>Arthrobacter</taxon>
    </lineage>
</organism>
<evidence type="ECO:0000259" key="2">
    <source>
        <dbReference type="Pfam" id="PF01936"/>
    </source>
</evidence>
<dbReference type="EMBL" id="BAABKK010000015">
    <property type="protein sequence ID" value="GAA5195386.1"/>
    <property type="molecule type" value="Genomic_DNA"/>
</dbReference>
<feature type="compositionally biased region" description="Pro residues" evidence="1">
    <location>
        <begin position="238"/>
        <end position="254"/>
    </location>
</feature>
<keyword evidence="4" id="KW-1185">Reference proteome</keyword>
<feature type="region of interest" description="Disordered" evidence="1">
    <location>
        <begin position="234"/>
        <end position="264"/>
    </location>
</feature>
<sequence>MPTLGPDRQRTLSHPPDRLHPSGSRVREVPAGIIGAMVSQRAIFVDAGFLLAVGGTQIAGTSLRSAFRVDFEKLIQGIMKCTEVHSGLDVLRTYWYDASKDALFTDQHKQIGLLPGVKVRLGRISFNGEQKGVDLKLGLDLVGVARNRAASVAYLVSGDDDLAEAVEEAQDLGMKVVLVGVADAAHRLGVMSVAEHLALRVDSIITLPAELIEECFTRIVQDAPRPAPAVPAFAGHPLPRPVPKPAAKPGPPTRPLHHPLQRPHPAGVQAGAHLVYSSGGTDSTFVPEDSPMDVAQEVGESVAASWYGSVSQGELNELLADRPILPVEIDRVLLKDCAQRIGEYKTDLQAVRKALRTAFWEKLDALM</sequence>